<dbReference type="eggNOG" id="ENOG5033BIB">
    <property type="taxonomic scope" value="Bacteria"/>
</dbReference>
<comment type="subcellular location">
    <subcellularLocation>
        <location evidence="1">Membrane</location>
        <topology evidence="1">Multi-pass membrane protein</topology>
    </subcellularLocation>
</comment>
<evidence type="ECO:0000256" key="2">
    <source>
        <dbReference type="SAM" id="Phobius"/>
    </source>
</evidence>
<keyword evidence="2" id="KW-0472">Membrane</keyword>
<keyword evidence="2" id="KW-0812">Transmembrane</keyword>
<dbReference type="GO" id="GO:0016020">
    <property type="term" value="C:membrane"/>
    <property type="evidence" value="ECO:0007669"/>
    <property type="project" value="UniProtKB-SubCell"/>
</dbReference>
<dbReference type="InterPro" id="IPR007039">
    <property type="entry name" value="TrbC/VirB2"/>
</dbReference>
<dbReference type="Proteomes" id="UP000028702">
    <property type="component" value="Unassembled WGS sequence"/>
</dbReference>
<dbReference type="Pfam" id="PF04956">
    <property type="entry name" value="TrbC"/>
    <property type="match status" value="1"/>
</dbReference>
<dbReference type="EMBL" id="BBIO01000038">
    <property type="protein sequence ID" value="GAK46865.1"/>
    <property type="molecule type" value="Genomic_DNA"/>
</dbReference>
<sequence>MTRPIIRPKPHKALADHLIALSISSLVVLCITAVPALAQSTGSGWEEPATGLMEVLESGLVKIGVVLIGIGVIAYGMWGAVTARIDWTKFGMILIGGLLVMTGPTMIRTLLESVQ</sequence>
<organism evidence="3 4">
    <name type="scientific">Tepidicaulis marinus</name>
    <dbReference type="NCBI Taxonomy" id="1333998"/>
    <lineage>
        <taxon>Bacteria</taxon>
        <taxon>Pseudomonadati</taxon>
        <taxon>Pseudomonadota</taxon>
        <taxon>Alphaproteobacteria</taxon>
        <taxon>Hyphomicrobiales</taxon>
        <taxon>Parvibaculaceae</taxon>
        <taxon>Tepidicaulis</taxon>
    </lineage>
</organism>
<feature type="transmembrane region" description="Helical" evidence="2">
    <location>
        <begin position="90"/>
        <end position="111"/>
    </location>
</feature>
<evidence type="ECO:0000256" key="1">
    <source>
        <dbReference type="ARBA" id="ARBA00004141"/>
    </source>
</evidence>
<feature type="transmembrane region" description="Helical" evidence="2">
    <location>
        <begin position="62"/>
        <end position="83"/>
    </location>
</feature>
<reference evidence="3 4" key="1">
    <citation type="submission" date="2014-07" db="EMBL/GenBank/DDBJ databases">
        <title>Tepidicaulis marinum gen. nov., sp. nov., a novel marine bacterium denitrifying nitrate to nitrous oxide strictly under microaerobic conditions.</title>
        <authorList>
            <person name="Takeuchi M."/>
            <person name="Yamagishi T."/>
            <person name="Kamagata Y."/>
            <person name="Oshima K."/>
            <person name="Hattori M."/>
            <person name="Katayama T."/>
            <person name="Hanada S."/>
            <person name="Tamaki H."/>
            <person name="Marumo K."/>
            <person name="Maeda H."/>
            <person name="Nedachi M."/>
            <person name="Iwasaki W."/>
            <person name="Suwa Y."/>
            <person name="Sakata S."/>
        </authorList>
    </citation>
    <scope>NUCLEOTIDE SEQUENCE [LARGE SCALE GENOMIC DNA]</scope>
    <source>
        <strain evidence="3 4">MA2</strain>
    </source>
</reference>
<dbReference type="STRING" id="1333998.M2A_3364"/>
<name>A0A081BFP7_9HYPH</name>
<proteinExistence type="predicted"/>
<keyword evidence="2" id="KW-1133">Transmembrane helix</keyword>
<dbReference type="AlphaFoldDB" id="A0A081BFP7"/>
<keyword evidence="4" id="KW-1185">Reference proteome</keyword>
<evidence type="ECO:0000313" key="3">
    <source>
        <dbReference type="EMBL" id="GAK46865.1"/>
    </source>
</evidence>
<protein>
    <submittedName>
        <fullName evidence="3">Conserved protein</fullName>
    </submittedName>
</protein>
<dbReference type="RefSeq" id="WP_045449895.1">
    <property type="nucleotide sequence ID" value="NZ_BBIO01000038.1"/>
</dbReference>
<accession>A0A081BFP7</accession>
<gene>
    <name evidence="3" type="ORF">M2A_3364</name>
</gene>
<evidence type="ECO:0000313" key="4">
    <source>
        <dbReference type="Proteomes" id="UP000028702"/>
    </source>
</evidence>
<comment type="caution">
    <text evidence="3">The sequence shown here is derived from an EMBL/GenBank/DDBJ whole genome shotgun (WGS) entry which is preliminary data.</text>
</comment>